<dbReference type="OrthoDB" id="3700530at2"/>
<comment type="caution">
    <text evidence="1">The sequence shown here is derived from an EMBL/GenBank/DDBJ whole genome shotgun (WGS) entry which is preliminary data.</text>
</comment>
<gene>
    <name evidence="1" type="ORF">UK23_30985</name>
</gene>
<sequence>MDGTYATHRALAVLRAVAEGRVEMTCSAESDMFVDDLALCDQQIAHHLAHSALLEPACEGIVGMRVPARLTARGMTHLAAHVNDAGIATNASS</sequence>
<reference evidence="1 2" key="1">
    <citation type="submission" date="2015-02" db="EMBL/GenBank/DDBJ databases">
        <authorList>
            <person name="Ju K.-S."/>
            <person name="Doroghazi J.R."/>
            <person name="Metcalf W."/>
        </authorList>
    </citation>
    <scope>NUCLEOTIDE SEQUENCE [LARGE SCALE GENOMIC DNA]</scope>
    <source>
        <strain evidence="1 2">NRRL B-16140</strain>
    </source>
</reference>
<name>A0A0F0GKI7_LENAE</name>
<evidence type="ECO:0000313" key="1">
    <source>
        <dbReference type="EMBL" id="KJK44039.1"/>
    </source>
</evidence>
<proteinExistence type="predicted"/>
<organism evidence="1 2">
    <name type="scientific">Lentzea aerocolonigenes</name>
    <name type="common">Lechevalieria aerocolonigenes</name>
    <name type="synonym">Saccharothrix aerocolonigenes</name>
    <dbReference type="NCBI Taxonomy" id="68170"/>
    <lineage>
        <taxon>Bacteria</taxon>
        <taxon>Bacillati</taxon>
        <taxon>Actinomycetota</taxon>
        <taxon>Actinomycetes</taxon>
        <taxon>Pseudonocardiales</taxon>
        <taxon>Pseudonocardiaceae</taxon>
        <taxon>Lentzea</taxon>
    </lineage>
</organism>
<dbReference type="PATRIC" id="fig|68170.10.peg.8039"/>
<protein>
    <submittedName>
        <fullName evidence="1">Uncharacterized protein</fullName>
    </submittedName>
</protein>
<evidence type="ECO:0000313" key="2">
    <source>
        <dbReference type="Proteomes" id="UP000033393"/>
    </source>
</evidence>
<keyword evidence="2" id="KW-1185">Reference proteome</keyword>
<dbReference type="AlphaFoldDB" id="A0A0F0GKI7"/>
<dbReference type="Proteomes" id="UP000033393">
    <property type="component" value="Unassembled WGS sequence"/>
</dbReference>
<accession>A0A0F0GKI7</accession>
<dbReference type="EMBL" id="JYJG01000265">
    <property type="protein sequence ID" value="KJK44039.1"/>
    <property type="molecule type" value="Genomic_DNA"/>
</dbReference>